<dbReference type="PANTHER" id="PTHR42964:SF1">
    <property type="entry name" value="POLYKETIDE BIOSYNTHESIS ENOYL-COA HYDRATASE PKSH-RELATED"/>
    <property type="match status" value="1"/>
</dbReference>
<dbReference type="SUPFAM" id="SSF52096">
    <property type="entry name" value="ClpP/crotonase"/>
    <property type="match status" value="1"/>
</dbReference>
<dbReference type="InterPro" id="IPR001753">
    <property type="entry name" value="Enoyl-CoA_hydra/iso"/>
</dbReference>
<dbReference type="Pfam" id="PF00378">
    <property type="entry name" value="ECH_1"/>
    <property type="match status" value="1"/>
</dbReference>
<evidence type="ECO:0000256" key="1">
    <source>
        <dbReference type="ARBA" id="ARBA00005254"/>
    </source>
</evidence>
<gene>
    <name evidence="2" type="ORF">MHPYR_50094</name>
</gene>
<evidence type="ECO:0000313" key="2">
    <source>
        <dbReference type="EMBL" id="SBS77927.1"/>
    </source>
</evidence>
<dbReference type="InterPro" id="IPR051683">
    <property type="entry name" value="Enoyl-CoA_Hydratase/Isomerase"/>
</dbReference>
<reference evidence="2" key="1">
    <citation type="submission" date="2016-03" db="EMBL/GenBank/DDBJ databases">
        <authorList>
            <person name="Ploux O."/>
        </authorList>
    </citation>
    <scope>NUCLEOTIDE SEQUENCE</scope>
    <source>
        <strain evidence="2">UC10</strain>
    </source>
</reference>
<dbReference type="Gene3D" id="3.90.226.10">
    <property type="entry name" value="2-enoyl-CoA Hydratase, Chain A, domain 1"/>
    <property type="match status" value="1"/>
</dbReference>
<accession>A0A1Y5PGR4</accession>
<dbReference type="EMBL" id="FLQS01000045">
    <property type="protein sequence ID" value="SBS77927.1"/>
    <property type="molecule type" value="Genomic_DNA"/>
</dbReference>
<name>A0A1Y5PGR4_9MYCO</name>
<comment type="similarity">
    <text evidence="1">Belongs to the enoyl-CoA hydratase/isomerase family.</text>
</comment>
<dbReference type="AlphaFoldDB" id="A0A1Y5PGR4"/>
<sequence>MPPFGSWAGIANVPAVSDYQTLSFEQAGPIARIVLDRPDAANGMNDVMTAELAQVAARCDVAEVKAVVLTGAGRFFCAGGDLKAMAASPLGPGRFVKGIADDLHRAISTLARMDAVLITAVNGVAAGAGFSLAVAGDLVLAADTASFTMAYTKAGLSPDGSSSYYLPRIIGVRRTQELMLTNRTLKAAEAADWGLVNEVVPAAELAARAQALAEQIASAAKGSSSAVKKLMLATFGSGLEEQMELEGRLIADCANSADGREGIDAFLNKRAPEFS</sequence>
<dbReference type="Gene3D" id="1.10.12.10">
    <property type="entry name" value="Lyase 2-enoyl-coa Hydratase, Chain A, domain 2"/>
    <property type="match status" value="1"/>
</dbReference>
<keyword evidence="2" id="KW-0456">Lyase</keyword>
<organism evidence="2">
    <name type="scientific">uncultured Mycobacterium sp</name>
    <dbReference type="NCBI Taxonomy" id="171292"/>
    <lineage>
        <taxon>Bacteria</taxon>
        <taxon>Bacillati</taxon>
        <taxon>Actinomycetota</taxon>
        <taxon>Actinomycetes</taxon>
        <taxon>Mycobacteriales</taxon>
        <taxon>Mycobacteriaceae</taxon>
        <taxon>Mycobacterium</taxon>
        <taxon>environmental samples</taxon>
    </lineage>
</organism>
<dbReference type="PANTHER" id="PTHR42964">
    <property type="entry name" value="ENOYL-COA HYDRATASE"/>
    <property type="match status" value="1"/>
</dbReference>
<protein>
    <submittedName>
        <fullName evidence="2">Enoyl-CoA hydratase</fullName>
        <ecNumber evidence="2">4.2.1.17</ecNumber>
    </submittedName>
</protein>
<dbReference type="InterPro" id="IPR014748">
    <property type="entry name" value="Enoyl-CoA_hydra_C"/>
</dbReference>
<dbReference type="CDD" id="cd06558">
    <property type="entry name" value="crotonase-like"/>
    <property type="match status" value="1"/>
</dbReference>
<dbReference type="GO" id="GO:0004300">
    <property type="term" value="F:enoyl-CoA hydratase activity"/>
    <property type="evidence" value="ECO:0007669"/>
    <property type="project" value="UniProtKB-EC"/>
</dbReference>
<proteinExistence type="inferred from homology"/>
<dbReference type="EC" id="4.2.1.17" evidence="2"/>
<dbReference type="InterPro" id="IPR029045">
    <property type="entry name" value="ClpP/crotonase-like_dom_sf"/>
</dbReference>